<sequence length="656" mass="73511">MGMMSSMRLSLLLLLALKWGFIFVPSHSFLYNEVLALKAIKKAIFEDPLSVLSDWNPDGDPCNWSGVICSKYHDHVLSLNLSHSSLKGFLAPELGSLSSLQELILDNNYLLGTIPKQIGELKNLTVLDLSVNRFSGPIPPEVGNLTNIRKINLQSNGLTGNLPPELGKLMSLVELRLDRNRLHGPVPGSNQANVFASMHGLSASHTNKTGLCWLPELKVGDFSYNFFDGKIPSCLLHLPRSSFQGNCFQDKHSSLQRSSQMCNGGSAKKHGGGKYKYKHFNEESKRRQPEWLLIMEVTTGVLIIVFCITATITALIRCSAKPCAKIPWKKTTNWKDQMAVTPDGEMLKNVSKFSRQDLEVACEDFSNIIGSSPNCIVYKGTIKDGLEIAVVSLCISEDQWTNYFDFYFQTRVADLARINHENTARLLGYCKESDPLSRMLVFEYASNGTLYEYLHYGEGYQLSWLRRMRIVLGIARGLRYLHTELQPPFAFSELNSSTVYLTEDFSPKVVDFDSWKMICSKSEKNYGGSLHSFFGSFGQRQMDIQGNTFSFGVLLLEIISGRPPYCKDRGRLVDWAMENLHHPEDIIKLVDPELKNVKLDDLEVICSVVSLCIEPDPSKRPSMQIISGVLENGIDTSEDAILRDSSLAWAELALSS</sequence>
<accession>A0A5P1EE68</accession>
<evidence type="ECO:0000256" key="7">
    <source>
        <dbReference type="ARBA" id="ARBA00046288"/>
    </source>
</evidence>
<evidence type="ECO:0000256" key="8">
    <source>
        <dbReference type="SAM" id="SignalP"/>
    </source>
</evidence>
<feature type="domain" description="Protein kinase" evidence="9">
    <location>
        <begin position="363"/>
        <end position="642"/>
    </location>
</feature>
<proteinExistence type="predicted"/>
<keyword evidence="1" id="KW-0433">Leucine-rich repeat</keyword>
<dbReference type="OrthoDB" id="676979at2759"/>
<dbReference type="InterPro" id="IPR013210">
    <property type="entry name" value="LRR_N_plant-typ"/>
</dbReference>
<dbReference type="Pfam" id="PF07714">
    <property type="entry name" value="PK_Tyr_Ser-Thr"/>
    <property type="match status" value="1"/>
</dbReference>
<dbReference type="GO" id="GO:0012505">
    <property type="term" value="C:endomembrane system"/>
    <property type="evidence" value="ECO:0007669"/>
    <property type="project" value="UniProtKB-SubCell"/>
</dbReference>
<dbReference type="GO" id="GO:0004672">
    <property type="term" value="F:protein kinase activity"/>
    <property type="evidence" value="ECO:0007669"/>
    <property type="project" value="InterPro"/>
</dbReference>
<protein>
    <recommendedName>
        <fullName evidence="9">Protein kinase domain-containing protein</fullName>
    </recommendedName>
</protein>
<dbReference type="PROSITE" id="PS50011">
    <property type="entry name" value="PROTEIN_KINASE_DOM"/>
    <property type="match status" value="1"/>
</dbReference>
<keyword evidence="2" id="KW-0812">Transmembrane</keyword>
<dbReference type="FunFam" id="3.30.200.20:FF:000489">
    <property type="entry name" value="Inactive receptor-like serine/threonine-protein kinase"/>
    <property type="match status" value="1"/>
</dbReference>
<evidence type="ECO:0000256" key="6">
    <source>
        <dbReference type="ARBA" id="ARBA00023136"/>
    </source>
</evidence>
<keyword evidence="5" id="KW-1133">Transmembrane helix</keyword>
<evidence type="ECO:0000256" key="1">
    <source>
        <dbReference type="ARBA" id="ARBA00022614"/>
    </source>
</evidence>
<evidence type="ECO:0000313" key="11">
    <source>
        <dbReference type="Proteomes" id="UP000243459"/>
    </source>
</evidence>
<evidence type="ECO:0000313" key="10">
    <source>
        <dbReference type="EMBL" id="ONK64073.1"/>
    </source>
</evidence>
<keyword evidence="6" id="KW-0472">Membrane</keyword>
<dbReference type="Pfam" id="PF00560">
    <property type="entry name" value="LRR_1"/>
    <property type="match status" value="3"/>
</dbReference>
<feature type="signal peptide" evidence="8">
    <location>
        <begin position="1"/>
        <end position="28"/>
    </location>
</feature>
<dbReference type="OMA" id="CWKMMFT"/>
<dbReference type="InterPro" id="IPR001245">
    <property type="entry name" value="Ser-Thr/Tyr_kinase_cat_dom"/>
</dbReference>
<dbReference type="GO" id="GO:0005524">
    <property type="term" value="F:ATP binding"/>
    <property type="evidence" value="ECO:0007669"/>
    <property type="project" value="InterPro"/>
</dbReference>
<dbReference type="Pfam" id="PF08263">
    <property type="entry name" value="LRRNT_2"/>
    <property type="match status" value="1"/>
</dbReference>
<dbReference type="InterPro" id="IPR001611">
    <property type="entry name" value="Leu-rich_rpt"/>
</dbReference>
<dbReference type="InterPro" id="IPR000719">
    <property type="entry name" value="Prot_kinase_dom"/>
</dbReference>
<evidence type="ECO:0000256" key="2">
    <source>
        <dbReference type="ARBA" id="ARBA00022692"/>
    </source>
</evidence>
<keyword evidence="3 8" id="KW-0732">Signal</keyword>
<dbReference type="PANTHER" id="PTHR46084">
    <property type="entry name" value="PROTEIN MALE DISCOVERER 2"/>
    <property type="match status" value="1"/>
</dbReference>
<dbReference type="Gene3D" id="3.30.200.20">
    <property type="entry name" value="Phosphorylase Kinase, domain 1"/>
    <property type="match status" value="1"/>
</dbReference>
<gene>
    <name evidence="10" type="ORF">A4U43_C07F21810</name>
</gene>
<evidence type="ECO:0000256" key="4">
    <source>
        <dbReference type="ARBA" id="ARBA00022737"/>
    </source>
</evidence>
<dbReference type="Gene3D" id="3.80.10.10">
    <property type="entry name" value="Ribonuclease Inhibitor"/>
    <property type="match status" value="2"/>
</dbReference>
<dbReference type="FunFam" id="3.80.10.10:FF:000400">
    <property type="entry name" value="Nuclear pore complex protein NUP107"/>
    <property type="match status" value="1"/>
</dbReference>
<organism evidence="10 11">
    <name type="scientific">Asparagus officinalis</name>
    <name type="common">Garden asparagus</name>
    <dbReference type="NCBI Taxonomy" id="4686"/>
    <lineage>
        <taxon>Eukaryota</taxon>
        <taxon>Viridiplantae</taxon>
        <taxon>Streptophyta</taxon>
        <taxon>Embryophyta</taxon>
        <taxon>Tracheophyta</taxon>
        <taxon>Spermatophyta</taxon>
        <taxon>Magnoliopsida</taxon>
        <taxon>Liliopsida</taxon>
        <taxon>Asparagales</taxon>
        <taxon>Asparagaceae</taxon>
        <taxon>Asparagoideae</taxon>
        <taxon>Asparagus</taxon>
    </lineage>
</organism>
<dbReference type="AlphaFoldDB" id="A0A5P1EE68"/>
<dbReference type="Gramene" id="ONK64073">
    <property type="protein sequence ID" value="ONK64073"/>
    <property type="gene ID" value="A4U43_C07F21810"/>
</dbReference>
<dbReference type="InterPro" id="IPR011009">
    <property type="entry name" value="Kinase-like_dom_sf"/>
</dbReference>
<name>A0A5P1EE68_ASPOF</name>
<keyword evidence="11" id="KW-1185">Reference proteome</keyword>
<keyword evidence="4" id="KW-0677">Repeat</keyword>
<reference evidence="11" key="1">
    <citation type="journal article" date="2017" name="Nat. Commun.">
        <title>The asparagus genome sheds light on the origin and evolution of a young Y chromosome.</title>
        <authorList>
            <person name="Harkess A."/>
            <person name="Zhou J."/>
            <person name="Xu C."/>
            <person name="Bowers J.E."/>
            <person name="Van der Hulst R."/>
            <person name="Ayyampalayam S."/>
            <person name="Mercati F."/>
            <person name="Riccardi P."/>
            <person name="McKain M.R."/>
            <person name="Kakrana A."/>
            <person name="Tang H."/>
            <person name="Ray J."/>
            <person name="Groenendijk J."/>
            <person name="Arikit S."/>
            <person name="Mathioni S.M."/>
            <person name="Nakano M."/>
            <person name="Shan H."/>
            <person name="Telgmann-Rauber A."/>
            <person name="Kanno A."/>
            <person name="Yue Z."/>
            <person name="Chen H."/>
            <person name="Li W."/>
            <person name="Chen Y."/>
            <person name="Xu X."/>
            <person name="Zhang Y."/>
            <person name="Luo S."/>
            <person name="Chen H."/>
            <person name="Gao J."/>
            <person name="Mao Z."/>
            <person name="Pires J.C."/>
            <person name="Luo M."/>
            <person name="Kudrna D."/>
            <person name="Wing R.A."/>
            <person name="Meyers B.C."/>
            <person name="Yi K."/>
            <person name="Kong H."/>
            <person name="Lavrijsen P."/>
            <person name="Sunseri F."/>
            <person name="Falavigna A."/>
            <person name="Ye Y."/>
            <person name="Leebens-Mack J.H."/>
            <person name="Chen G."/>
        </authorList>
    </citation>
    <scope>NUCLEOTIDE SEQUENCE [LARGE SCALE GENOMIC DNA]</scope>
    <source>
        <strain evidence="11">cv. DH0086</strain>
    </source>
</reference>
<dbReference type="Gene3D" id="1.10.510.10">
    <property type="entry name" value="Transferase(Phosphotransferase) domain 1"/>
    <property type="match status" value="1"/>
</dbReference>
<dbReference type="Proteomes" id="UP000243459">
    <property type="component" value="Chromosome 7"/>
</dbReference>
<dbReference type="InterPro" id="IPR032675">
    <property type="entry name" value="LRR_dom_sf"/>
</dbReference>
<dbReference type="SUPFAM" id="SSF52058">
    <property type="entry name" value="L domain-like"/>
    <property type="match status" value="1"/>
</dbReference>
<comment type="subcellular location">
    <subcellularLocation>
        <location evidence="7">Endomembrane system</location>
        <topology evidence="7">Single-pass type I membrane protein</topology>
    </subcellularLocation>
</comment>
<evidence type="ECO:0000259" key="9">
    <source>
        <dbReference type="PROSITE" id="PS50011"/>
    </source>
</evidence>
<evidence type="ECO:0000256" key="5">
    <source>
        <dbReference type="ARBA" id="ARBA00022989"/>
    </source>
</evidence>
<feature type="chain" id="PRO_5024406699" description="Protein kinase domain-containing protein" evidence="8">
    <location>
        <begin position="29"/>
        <end position="656"/>
    </location>
</feature>
<dbReference type="EMBL" id="CM007387">
    <property type="protein sequence ID" value="ONK64073.1"/>
    <property type="molecule type" value="Genomic_DNA"/>
</dbReference>
<evidence type="ECO:0000256" key="3">
    <source>
        <dbReference type="ARBA" id="ARBA00022729"/>
    </source>
</evidence>
<dbReference type="PANTHER" id="PTHR46084:SF19">
    <property type="entry name" value="PROTEIN KINASE DOMAIN-CONTAINING PROTEIN"/>
    <property type="match status" value="1"/>
</dbReference>
<dbReference type="SUPFAM" id="SSF56112">
    <property type="entry name" value="Protein kinase-like (PK-like)"/>
    <property type="match status" value="1"/>
</dbReference>